<feature type="compositionally biased region" description="Basic and acidic residues" evidence="7">
    <location>
        <begin position="825"/>
        <end position="839"/>
    </location>
</feature>
<proteinExistence type="inferred from homology"/>
<feature type="compositionally biased region" description="Basic and acidic residues" evidence="7">
    <location>
        <begin position="137"/>
        <end position="257"/>
    </location>
</feature>
<dbReference type="GO" id="GO:0045292">
    <property type="term" value="P:mRNA cis splicing, via spliceosome"/>
    <property type="evidence" value="ECO:0007669"/>
    <property type="project" value="TreeGrafter"/>
</dbReference>
<dbReference type="GO" id="GO:0000481">
    <property type="term" value="P:maturation of 5S rRNA"/>
    <property type="evidence" value="ECO:0007669"/>
    <property type="project" value="TreeGrafter"/>
</dbReference>
<dbReference type="AlphaFoldDB" id="A0A1B0A4E8"/>
<evidence type="ECO:0000313" key="9">
    <source>
        <dbReference type="Proteomes" id="UP000092445"/>
    </source>
</evidence>
<keyword evidence="6" id="KW-0175">Coiled coil</keyword>
<dbReference type="STRING" id="7398.A0A1B0A4E8"/>
<comment type="similarity">
    <text evidence="2">Belongs to the SNU66/SART1 family.</text>
</comment>
<keyword evidence="9" id="KW-1185">Reference proteome</keyword>
<feature type="compositionally biased region" description="Polar residues" evidence="7">
    <location>
        <begin position="741"/>
        <end position="755"/>
    </location>
</feature>
<comment type="subcellular location">
    <subcellularLocation>
        <location evidence="1">Nucleus</location>
    </subcellularLocation>
</comment>
<feature type="region of interest" description="Disordered" evidence="7">
    <location>
        <begin position="739"/>
        <end position="761"/>
    </location>
</feature>
<dbReference type="Proteomes" id="UP000092445">
    <property type="component" value="Unassembled WGS sequence"/>
</dbReference>
<dbReference type="InterPro" id="IPR005011">
    <property type="entry name" value="SNU66/SART1"/>
</dbReference>
<dbReference type="Pfam" id="PF19252">
    <property type="entry name" value="HIND"/>
    <property type="match status" value="1"/>
</dbReference>
<name>A0A1B0A4E8_GLOPL</name>
<feature type="coiled-coil region" evidence="6">
    <location>
        <begin position="328"/>
        <end position="401"/>
    </location>
</feature>
<evidence type="ECO:0000256" key="6">
    <source>
        <dbReference type="SAM" id="Coils"/>
    </source>
</evidence>
<sequence length="1012" mass="117306">MRSSSSGKHKHKKEKKHKRHRSRSPRSTEYRSVGDDEEGIDLTGDNSHHRHKHKKHKQHHRERHHKQAHEKESEQRSEVIAVPESDSDSSDCVEVPLDTNENRKSRSRDPVAPPPPQLSKYAEYEKERLKRKREHSRQRFDRDTKEYEDRNEREHSSKYEDYEEERERAKRYHDYHSDHRSEREVREYEYEQHEEKRSKRPRREYYSKQDRPDISEQNSTERESRSSERDHHSRYRNERSERERDGARGREPKEREYSPIPENGAGDCLSIEETNRLRAKLGLKPLEENSGPKPTSPETSEVKKRTGEKELNSYKDEWGEFFHKPADNLKEKAEAEKLREKLKQRKEKRFLETRLAHIRTLGESDEEVDDVSKWVQRNKRVADEKEEAERRAKALEEMDAEFGVDDLVEKERSEIRRKSYTDKHLKGLKIDHDVASFSEGKTVILTLKDADVLDEKVGDTLVNVNMLDDERYQQNVENKKKNPLNYGYNVYDEQYDELGNPIERSILDKYDEDIDGKKLKTKTFVIGENLEEERERQRQLLKIKTKLAGKRLETLADAQITLASDILTESEMVRFKKPKKKIKKLRQKLKADDLEPLTGGPVGRHLGNRTARRHSSDAEDDPMNNAVSDAVDLKIEEDDDDLERILAKARKVKQKENIIKKSLPVDADLLKAEIKTETTNDDGQTSDEQGKDGHIVLNATAEFCRTLGDIPTYGMSGNREEASNDLMDFEVHEAIDERTGGATNEPESNHGTWNSVDPDEVMQPADLDNIVDEVEEVAILDEEPDVGAGVANALRLALSKGYLEKEEKNRPSNSKMAHLQAKNYSIEDKTTGDDEKFGRRDRFHTGPIVDFRDKDNFKPNIKLEYIDDNGRILNLKEAFRYLSHKFHGKGPGKNKIEKRLKKMEQEGLMKTMSSTDTPLGTLNMLQQKQKETKTAFVVLSGGKQTAAAAAAGTSISKFKRLTQRFEDGRIGRLTKSCSIGFGKTSQKTWKFYNLRIKMSWTLGLGDNARKNI</sequence>
<evidence type="ECO:0000256" key="5">
    <source>
        <dbReference type="ARBA" id="ARBA00023242"/>
    </source>
</evidence>
<dbReference type="VEuPathDB" id="VectorBase:GPAI034180"/>
<dbReference type="InterPro" id="IPR045347">
    <property type="entry name" value="HIND"/>
</dbReference>
<organism evidence="8 9">
    <name type="scientific">Glossina pallidipes</name>
    <name type="common">Tsetse fly</name>
    <dbReference type="NCBI Taxonomy" id="7398"/>
    <lineage>
        <taxon>Eukaryota</taxon>
        <taxon>Metazoa</taxon>
        <taxon>Ecdysozoa</taxon>
        <taxon>Arthropoda</taxon>
        <taxon>Hexapoda</taxon>
        <taxon>Insecta</taxon>
        <taxon>Pterygota</taxon>
        <taxon>Neoptera</taxon>
        <taxon>Endopterygota</taxon>
        <taxon>Diptera</taxon>
        <taxon>Brachycera</taxon>
        <taxon>Muscomorpha</taxon>
        <taxon>Hippoboscoidea</taxon>
        <taxon>Glossinidae</taxon>
        <taxon>Glossina</taxon>
    </lineage>
</organism>
<evidence type="ECO:0000256" key="2">
    <source>
        <dbReference type="ARBA" id="ARBA00006076"/>
    </source>
</evidence>
<feature type="region of interest" description="Disordered" evidence="7">
    <location>
        <begin position="593"/>
        <end position="625"/>
    </location>
</feature>
<reference evidence="9" key="1">
    <citation type="submission" date="2014-03" db="EMBL/GenBank/DDBJ databases">
        <authorList>
            <person name="Aksoy S."/>
            <person name="Warren W."/>
            <person name="Wilson R.K."/>
        </authorList>
    </citation>
    <scope>NUCLEOTIDE SEQUENCE [LARGE SCALE GENOMIC DNA]</scope>
    <source>
        <strain evidence="9">IAEA</strain>
    </source>
</reference>
<feature type="region of interest" description="Disordered" evidence="7">
    <location>
        <begin position="805"/>
        <end position="839"/>
    </location>
</feature>
<dbReference type="Pfam" id="PF03343">
    <property type="entry name" value="SART-1"/>
    <property type="match status" value="1"/>
</dbReference>
<dbReference type="GO" id="GO:0046540">
    <property type="term" value="C:U4/U6 x U5 tri-snRNP complex"/>
    <property type="evidence" value="ECO:0007669"/>
    <property type="project" value="InterPro"/>
</dbReference>
<keyword evidence="5" id="KW-0539">Nucleus</keyword>
<evidence type="ECO:0000256" key="7">
    <source>
        <dbReference type="SAM" id="MobiDB-lite"/>
    </source>
</evidence>
<evidence type="ECO:0008006" key="10">
    <source>
        <dbReference type="Google" id="ProtNLM"/>
    </source>
</evidence>
<dbReference type="PANTHER" id="PTHR14152:SF5">
    <property type="entry name" value="U4_U6.U5 TRI-SNRNP-ASSOCIATED PROTEIN 1"/>
    <property type="match status" value="1"/>
</dbReference>
<keyword evidence="3" id="KW-0507">mRNA processing</keyword>
<dbReference type="PANTHER" id="PTHR14152">
    <property type="entry name" value="SQUAMOUS CELL CARCINOMA ANTIGEN RECOGNISED BY CYTOTOXIC T LYMPHOCYTES"/>
    <property type="match status" value="1"/>
</dbReference>
<feature type="compositionally biased region" description="Basic and acidic residues" evidence="7">
    <location>
        <begin position="100"/>
        <end position="109"/>
    </location>
</feature>
<protein>
    <recommendedName>
        <fullName evidence="10">U4/U6.U5 tri-snRNP-associated protein 1</fullName>
    </recommendedName>
</protein>
<keyword evidence="4" id="KW-0508">mRNA splicing</keyword>
<evidence type="ECO:0000256" key="4">
    <source>
        <dbReference type="ARBA" id="ARBA00023187"/>
    </source>
</evidence>
<accession>A0A1B0A4E8</accession>
<dbReference type="EnsemblMetazoa" id="GPAI034180-RA">
    <property type="protein sequence ID" value="GPAI034180-PA"/>
    <property type="gene ID" value="GPAI034180"/>
</dbReference>
<feature type="compositionally biased region" description="Basic residues" evidence="7">
    <location>
        <begin position="7"/>
        <end position="24"/>
    </location>
</feature>
<feature type="compositionally biased region" description="Basic residues" evidence="7">
    <location>
        <begin position="48"/>
        <end position="68"/>
    </location>
</feature>
<reference evidence="8" key="2">
    <citation type="submission" date="2020-05" db="UniProtKB">
        <authorList>
            <consortium name="EnsemblMetazoa"/>
        </authorList>
    </citation>
    <scope>IDENTIFICATION</scope>
    <source>
        <strain evidence="8">IAEA</strain>
    </source>
</reference>
<evidence type="ECO:0000256" key="1">
    <source>
        <dbReference type="ARBA" id="ARBA00004123"/>
    </source>
</evidence>
<evidence type="ECO:0000256" key="3">
    <source>
        <dbReference type="ARBA" id="ARBA00022664"/>
    </source>
</evidence>
<evidence type="ECO:0000313" key="8">
    <source>
        <dbReference type="EnsemblMetazoa" id="GPAI034180-PA"/>
    </source>
</evidence>
<feature type="region of interest" description="Disordered" evidence="7">
    <location>
        <begin position="1"/>
        <end position="308"/>
    </location>
</feature>